<proteinExistence type="predicted"/>
<evidence type="ECO:0000313" key="1">
    <source>
        <dbReference type="EMBL" id="KOX75074.1"/>
    </source>
</evidence>
<dbReference type="Proteomes" id="UP000053105">
    <property type="component" value="Unassembled WGS sequence"/>
</dbReference>
<reference evidence="1 2" key="1">
    <citation type="submission" date="2015-07" db="EMBL/GenBank/DDBJ databases">
        <title>The genome of Melipona quadrifasciata.</title>
        <authorList>
            <person name="Pan H."/>
            <person name="Kapheim K."/>
        </authorList>
    </citation>
    <scope>NUCLEOTIDE SEQUENCE [LARGE SCALE GENOMIC DNA]</scope>
    <source>
        <strain evidence="1">0111107301</strain>
        <tissue evidence="1">Whole body</tissue>
    </source>
</reference>
<gene>
    <name evidence="1" type="ORF">WN51_13381</name>
</gene>
<organism evidence="1 2">
    <name type="scientific">Melipona quadrifasciata</name>
    <dbReference type="NCBI Taxonomy" id="166423"/>
    <lineage>
        <taxon>Eukaryota</taxon>
        <taxon>Metazoa</taxon>
        <taxon>Ecdysozoa</taxon>
        <taxon>Arthropoda</taxon>
        <taxon>Hexapoda</taxon>
        <taxon>Insecta</taxon>
        <taxon>Pterygota</taxon>
        <taxon>Neoptera</taxon>
        <taxon>Endopterygota</taxon>
        <taxon>Hymenoptera</taxon>
        <taxon>Apocrita</taxon>
        <taxon>Aculeata</taxon>
        <taxon>Apoidea</taxon>
        <taxon>Anthophila</taxon>
        <taxon>Apidae</taxon>
        <taxon>Melipona</taxon>
    </lineage>
</organism>
<dbReference type="AlphaFoldDB" id="A0A0N0U5Q8"/>
<dbReference type="EMBL" id="KQ435774">
    <property type="protein sequence ID" value="KOX75074.1"/>
    <property type="molecule type" value="Genomic_DNA"/>
</dbReference>
<protein>
    <submittedName>
        <fullName evidence="1">Uncharacterized protein</fullName>
    </submittedName>
</protein>
<keyword evidence="2" id="KW-1185">Reference proteome</keyword>
<sequence>MQFVNLNMTETVKNGNLMFASSSQPKCTNILKHELMTQCQCSSWNLLSNRRIVFEGWSSISSENVLALLHPQLQSSFFAASLRFLLIVFLLFNSSRRVYPNKKWFLTNDFRKETFGIQQSGIDFMHRHTISFNSARVLQRNVTTITKRPVGPGIYKSQVLISLRGKLKEERKIDDVISLANGVHHLKQIVKEFHSDKFKKDLKTTESYNLKQCQNNRKDLKSYVPEMRNKYSLVEALYCLQYHLQYQLDYVLRRIQLWKRNDTRNYKKCKSELLAGFRYDVPSEETVPNNDVSLWMSPNYTMKANRNDELPKATEMEIEKYEIRRKIDTNEMNHKKLRYCQNQADREHYGSDVCGRRSSQRVARFDELEKTSGVPVFLAVALRFRIYGFYKETKFRSDFEVNNRSLRQLIDDRNRDQGLQIRPVDRHYHIFEFHYGSLLAYIILSLMLSLSQKVVNNDGLNGVFRQTNEDYTLFDTSFCDPHLILALANELQLGKLKNVRCLRNVNVNYPKTKVSTKVLQICPRSIVNLTARSIKFQINLGFAISNKATTITQSRFSDKMNLLSKKKNQNWPTKLDRESTFCQTNPKNLGSDGFEGIESSGRRSIGERAEGIGRILNLFDFFVFQQNKWFPL</sequence>
<evidence type="ECO:0000313" key="2">
    <source>
        <dbReference type="Proteomes" id="UP000053105"/>
    </source>
</evidence>
<accession>A0A0N0U5Q8</accession>
<name>A0A0N0U5Q8_9HYME</name>